<dbReference type="GO" id="GO:0004853">
    <property type="term" value="F:uroporphyrinogen decarboxylase activity"/>
    <property type="evidence" value="ECO:0007669"/>
    <property type="project" value="InterPro"/>
</dbReference>
<sequence length="229" mass="26472">LVKQVDTGLAYLWYVDGHFRTPDIVHHYWDKYGKPSELVNDKLNYTPQIWEGYVNSLKKYLYPMAFLPVAIHESLFEGMTMSRVAYYMRKNPQFIHEVLNEYTKLNIEVIKRVHEAGVDIIFYSDDLGYKGRSILSIEQFKKFILPYYKKLYNACKQRGMFIVQHSCGYIDKNLPYMADAGLNCIQALEPAAGVDLAQLKQDLGDKLSFMGGIDSSRILNFGTPDQILE</sequence>
<reference evidence="2" key="1">
    <citation type="journal article" date="2014" name="Front. Microbiol.">
        <title>High frequency of phylogenetically diverse reductive dehalogenase-homologous genes in deep subseafloor sedimentary metagenomes.</title>
        <authorList>
            <person name="Kawai M."/>
            <person name="Futagami T."/>
            <person name="Toyoda A."/>
            <person name="Takaki Y."/>
            <person name="Nishi S."/>
            <person name="Hori S."/>
            <person name="Arai W."/>
            <person name="Tsubouchi T."/>
            <person name="Morono Y."/>
            <person name="Uchiyama I."/>
            <person name="Ito T."/>
            <person name="Fujiyama A."/>
            <person name="Inagaki F."/>
            <person name="Takami H."/>
        </authorList>
    </citation>
    <scope>NUCLEOTIDE SEQUENCE</scope>
    <source>
        <strain evidence="2">Expedition CK06-06</strain>
    </source>
</reference>
<name>X0YIE4_9ZZZZ</name>
<dbReference type="PANTHER" id="PTHR47099">
    <property type="entry name" value="METHYLCOBAMIDE:COM METHYLTRANSFERASE MTBA"/>
    <property type="match status" value="1"/>
</dbReference>
<dbReference type="AlphaFoldDB" id="X0YIE4"/>
<evidence type="ECO:0000259" key="1">
    <source>
        <dbReference type="Pfam" id="PF01208"/>
    </source>
</evidence>
<dbReference type="GO" id="GO:0006779">
    <property type="term" value="P:porphyrin-containing compound biosynthetic process"/>
    <property type="evidence" value="ECO:0007669"/>
    <property type="project" value="InterPro"/>
</dbReference>
<dbReference type="EMBL" id="BARS01052913">
    <property type="protein sequence ID" value="GAG46942.1"/>
    <property type="molecule type" value="Genomic_DNA"/>
</dbReference>
<dbReference type="InterPro" id="IPR052024">
    <property type="entry name" value="Methanogen_methyltrans"/>
</dbReference>
<comment type="caution">
    <text evidence="2">The sequence shown here is derived from an EMBL/GenBank/DDBJ whole genome shotgun (WGS) entry which is preliminary data.</text>
</comment>
<dbReference type="SUPFAM" id="SSF51726">
    <property type="entry name" value="UROD/MetE-like"/>
    <property type="match status" value="1"/>
</dbReference>
<accession>X0YIE4</accession>
<feature type="non-terminal residue" evidence="2">
    <location>
        <position position="229"/>
    </location>
</feature>
<dbReference type="PANTHER" id="PTHR47099:SF1">
    <property type="entry name" value="METHYLCOBAMIDE:COM METHYLTRANSFERASE MTBA"/>
    <property type="match status" value="1"/>
</dbReference>
<dbReference type="Gene3D" id="3.20.20.210">
    <property type="match status" value="1"/>
</dbReference>
<dbReference type="Pfam" id="PF01208">
    <property type="entry name" value="URO-D"/>
    <property type="match status" value="1"/>
</dbReference>
<feature type="non-terminal residue" evidence="2">
    <location>
        <position position="1"/>
    </location>
</feature>
<protein>
    <recommendedName>
        <fullName evidence="1">Uroporphyrinogen decarboxylase (URO-D) domain-containing protein</fullName>
    </recommendedName>
</protein>
<evidence type="ECO:0000313" key="2">
    <source>
        <dbReference type="EMBL" id="GAG46942.1"/>
    </source>
</evidence>
<organism evidence="2">
    <name type="scientific">marine sediment metagenome</name>
    <dbReference type="NCBI Taxonomy" id="412755"/>
    <lineage>
        <taxon>unclassified sequences</taxon>
        <taxon>metagenomes</taxon>
        <taxon>ecological metagenomes</taxon>
    </lineage>
</organism>
<gene>
    <name evidence="2" type="ORF">S01H1_78607</name>
</gene>
<dbReference type="InterPro" id="IPR000257">
    <property type="entry name" value="Uroporphyrinogen_deCOase"/>
</dbReference>
<proteinExistence type="predicted"/>
<feature type="domain" description="Uroporphyrinogen decarboxylase (URO-D)" evidence="1">
    <location>
        <begin position="68"/>
        <end position="227"/>
    </location>
</feature>
<dbReference type="InterPro" id="IPR038071">
    <property type="entry name" value="UROD/MetE-like_sf"/>
</dbReference>